<accession>A0ABQ8KBR1</accession>
<proteinExistence type="predicted"/>
<organism evidence="2 3">
    <name type="scientific">Rhodofomes roseus</name>
    <dbReference type="NCBI Taxonomy" id="34475"/>
    <lineage>
        <taxon>Eukaryota</taxon>
        <taxon>Fungi</taxon>
        <taxon>Dikarya</taxon>
        <taxon>Basidiomycota</taxon>
        <taxon>Agaricomycotina</taxon>
        <taxon>Agaricomycetes</taxon>
        <taxon>Polyporales</taxon>
        <taxon>Rhodofomes</taxon>
    </lineage>
</organism>
<evidence type="ECO:0000313" key="3">
    <source>
        <dbReference type="Proteomes" id="UP000814176"/>
    </source>
</evidence>
<feature type="region of interest" description="Disordered" evidence="1">
    <location>
        <begin position="181"/>
        <end position="207"/>
    </location>
</feature>
<dbReference type="EMBL" id="JADCUA010000014">
    <property type="protein sequence ID" value="KAH9834948.1"/>
    <property type="molecule type" value="Genomic_DNA"/>
</dbReference>
<dbReference type="RefSeq" id="XP_047777434.1">
    <property type="nucleotide sequence ID" value="XM_047921655.1"/>
</dbReference>
<evidence type="ECO:0008006" key="4">
    <source>
        <dbReference type="Google" id="ProtNLM"/>
    </source>
</evidence>
<feature type="region of interest" description="Disordered" evidence="1">
    <location>
        <begin position="466"/>
        <end position="492"/>
    </location>
</feature>
<evidence type="ECO:0000256" key="1">
    <source>
        <dbReference type="SAM" id="MobiDB-lite"/>
    </source>
</evidence>
<keyword evidence="3" id="KW-1185">Reference proteome</keyword>
<dbReference type="Proteomes" id="UP000814176">
    <property type="component" value="Unassembled WGS sequence"/>
</dbReference>
<reference evidence="2 3" key="1">
    <citation type="journal article" date="2021" name="Environ. Microbiol.">
        <title>Gene family expansions and transcriptome signatures uncover fungal adaptations to wood decay.</title>
        <authorList>
            <person name="Hage H."/>
            <person name="Miyauchi S."/>
            <person name="Viragh M."/>
            <person name="Drula E."/>
            <person name="Min B."/>
            <person name="Chaduli D."/>
            <person name="Navarro D."/>
            <person name="Favel A."/>
            <person name="Norest M."/>
            <person name="Lesage-Meessen L."/>
            <person name="Balint B."/>
            <person name="Merenyi Z."/>
            <person name="de Eugenio L."/>
            <person name="Morin E."/>
            <person name="Martinez A.T."/>
            <person name="Baldrian P."/>
            <person name="Stursova M."/>
            <person name="Martinez M.J."/>
            <person name="Novotny C."/>
            <person name="Magnuson J.K."/>
            <person name="Spatafora J.W."/>
            <person name="Maurice S."/>
            <person name="Pangilinan J."/>
            <person name="Andreopoulos W."/>
            <person name="LaButti K."/>
            <person name="Hundley H."/>
            <person name="Na H."/>
            <person name="Kuo A."/>
            <person name="Barry K."/>
            <person name="Lipzen A."/>
            <person name="Henrissat B."/>
            <person name="Riley R."/>
            <person name="Ahrendt S."/>
            <person name="Nagy L.G."/>
            <person name="Grigoriev I.V."/>
            <person name="Martin F."/>
            <person name="Rosso M.N."/>
        </authorList>
    </citation>
    <scope>NUCLEOTIDE SEQUENCE [LARGE SCALE GENOMIC DNA]</scope>
    <source>
        <strain evidence="2 3">CIRM-BRFM 1785</strain>
    </source>
</reference>
<gene>
    <name evidence="2" type="ORF">C8Q71DRAFT_724914</name>
</gene>
<protein>
    <recommendedName>
        <fullName evidence="4">DUF1308 domain-containing protein</fullName>
    </recommendedName>
</protein>
<sequence length="630" mass="68454">MADQSLSSGDNTGHPELQQLRKQLHAILRDMADLGPVVTKPPVIDSSFDSASSQGEITEDGVPAESVAGHRALRDAIKRDLDVLESFLADPSSAHLPALSTNAPYLIAVWNEVLLAPPPVVCIWQTYHDSAHSELRKRGSRKAPGVKIDVVAENGHRWIRVNTAKNSRMLAEFRELDSYLADSDSDSDSEASQSISSAHRPKPASTEVDNSLLRMGRALLTAAQQNPIPGTVPPKVPSITLRLTRLDPSPADSKEHDARIGQTIDALRDVGIDVQLGEREITSIPKSGPAKQCPSRLEPTLKVNLDLSILIALVSDITHAPLPQSVEEAEARFVPPSSYIAWKRERTATTTKVDVAEGPVKHSRALANQALQERGRGLLEDIYDRLASMTPTTPFKDVEFWTTFEARDRFLRIVLSKIGGAGEQRRARALFASVLEPSMNSEEAEEAYWLDSRYPKGYLPLLPIRVFDSDEPPQDETHAEGSSKTLGPQTEFPRQLAQTCRAILSEGSAPAPPSALPSIIPSTEGVDGEDEPIPRAATTRANPRLTAHTVRSLLWGAINGWTTMTANRGSVKAILREVKTRGRAAGVGITGMNAEEGLTSDRVEKAAIWVVDPRSLAEGMRSDLPLTNAA</sequence>
<evidence type="ECO:0000313" key="2">
    <source>
        <dbReference type="EMBL" id="KAH9834948.1"/>
    </source>
</evidence>
<dbReference type="GeneID" id="72002387"/>
<comment type="caution">
    <text evidence="2">The sequence shown here is derived from an EMBL/GenBank/DDBJ whole genome shotgun (WGS) entry which is preliminary data.</text>
</comment>
<name>A0ABQ8KBR1_9APHY</name>
<dbReference type="PANTHER" id="PTHR13379:SF0">
    <property type="entry name" value="UPF0415 PROTEIN C7ORF25"/>
    <property type="match status" value="1"/>
</dbReference>
<dbReference type="PANTHER" id="PTHR13379">
    <property type="entry name" value="UNCHARACTERIZED DUF1308"/>
    <property type="match status" value="1"/>
</dbReference>